<comment type="caution">
    <text evidence="1">The sequence shown here is derived from an EMBL/GenBank/DDBJ whole genome shotgun (WGS) entry which is preliminary data.</text>
</comment>
<accession>A0A1X0QC35</accession>
<sequence>MLMQIINNSLKLILSRALTQYKTDNYSNKTYTPYRVTKETTKVRQDNLDLLPEKPHLFTSDPLAPKEYRQSIARYINNKNVPIPAEFQKYSFGNLAVVTHNTEGNKETDEYEERRAKRIVNHLNMNVVHIYFLQNVTWKLYKNIINLMNEEPRLKHMKIADPLNFSVDINKGSRHEYFPIIYDSRMLTPINQATFKPEGKSNIIYSNWVQFRKNGKVNSPIIHAINLNLFSADEKVEERQLLHINKSIDEIKQKNNVVIMGGIINFQSKSLKKFLKDYYFKSQLSSDKLNDQLSKNTLIDKQDGVQREHILIKESDDVYLQTNSVRILSAFEDSDTNSLDFNKNLEFKSHPVGGIFTLSNKSHSLST</sequence>
<dbReference type="Gene3D" id="3.60.10.10">
    <property type="entry name" value="Endonuclease/exonuclease/phosphatase"/>
    <property type="match status" value="1"/>
</dbReference>
<keyword evidence="2" id="KW-1185">Reference proteome</keyword>
<proteinExistence type="predicted"/>
<dbReference type="Proteomes" id="UP000192356">
    <property type="component" value="Unassembled WGS sequence"/>
</dbReference>
<evidence type="ECO:0000313" key="1">
    <source>
        <dbReference type="EMBL" id="ORD97360.1"/>
    </source>
</evidence>
<dbReference type="VEuPathDB" id="MicrosporidiaDB:A0H76_1808"/>
<reference evidence="1 2" key="1">
    <citation type="journal article" date="2017" name="Environ. Microbiol.">
        <title>Decay of the glycolytic pathway and adaptation to intranuclear parasitism within Enterocytozoonidae microsporidia.</title>
        <authorList>
            <person name="Wiredu Boakye D."/>
            <person name="Jaroenlak P."/>
            <person name="Prachumwat A."/>
            <person name="Williams T.A."/>
            <person name="Bateman K.S."/>
            <person name="Itsathitphaisarn O."/>
            <person name="Sritunyalucksana K."/>
            <person name="Paszkiewicz K.H."/>
            <person name="Moore K.A."/>
            <person name="Stentiford G.D."/>
            <person name="Williams B.A."/>
        </authorList>
    </citation>
    <scope>NUCLEOTIDE SEQUENCE [LARGE SCALE GENOMIC DNA]</scope>
    <source>
        <strain evidence="1 2">GB1</strain>
    </source>
</reference>
<protein>
    <submittedName>
        <fullName evidence="1">Uncharacterized protein</fullName>
    </submittedName>
</protein>
<dbReference type="VEuPathDB" id="MicrosporidiaDB:HERIO_781"/>
<name>A0A1X0QC35_9MICR</name>
<dbReference type="InterPro" id="IPR036691">
    <property type="entry name" value="Endo/exonu/phosph_ase_sf"/>
</dbReference>
<dbReference type="EMBL" id="LVKB01000026">
    <property type="protein sequence ID" value="ORD97360.1"/>
    <property type="molecule type" value="Genomic_DNA"/>
</dbReference>
<dbReference type="AlphaFoldDB" id="A0A1X0QC35"/>
<dbReference type="VEuPathDB" id="MicrosporidiaDB:A0H76_1807"/>
<organism evidence="1 2">
    <name type="scientific">Hepatospora eriocheir</name>
    <dbReference type="NCBI Taxonomy" id="1081669"/>
    <lineage>
        <taxon>Eukaryota</taxon>
        <taxon>Fungi</taxon>
        <taxon>Fungi incertae sedis</taxon>
        <taxon>Microsporidia</taxon>
        <taxon>Hepatosporidae</taxon>
        <taxon>Hepatospora</taxon>
    </lineage>
</organism>
<evidence type="ECO:0000313" key="2">
    <source>
        <dbReference type="Proteomes" id="UP000192356"/>
    </source>
</evidence>
<gene>
    <name evidence="1" type="ORF">HERIO_781</name>
</gene>